<feature type="transmembrane region" description="Helical" evidence="2">
    <location>
        <begin position="459"/>
        <end position="477"/>
    </location>
</feature>
<feature type="transmembrane region" description="Helical" evidence="2">
    <location>
        <begin position="366"/>
        <end position="382"/>
    </location>
</feature>
<keyword evidence="2" id="KW-0472">Membrane</keyword>
<sequence>MRKLAAVFVLFISTFFGVPASAAAPPPSTAPGDPLCSLEEWRSRGLDECISRLQEVSAARVQCLRAPDAAAPDSGFGGWFATKPTWQVSGPVGKYTRYGYAGYDYTTYDIGCADTLMHPDYKIESTIANGEFMIATGIVAASNGLREKAWDPGDLWAWADPLVEGATQAIYQRVFSVFGVVTLAVVGLYLLWRSRQAQMSAALTTAGWAILVLVAVTALAAWPVKSANIADNALVATLSVVHDAIGPKSSESAGPCNDPAPGACDDKRPPSVRAGDTAVESLLYKNWLRGSLGSADSETALKYGPALYRAKSLSWQDIEAIESNPARRQGILDAKKRDWMKVSEQIRTEDPDAYEYLRGTKGMERVGAGFVAILAAAAYATFDIVASLLVLLGFLIIRWAVVAAPALGTVGLLRPASAGLRRLVNAVIAAAINIAIFGTGAAVYLFAVDLIMSTASLPGWLQVTLVLLCGVVGWMLLRPYTRITQLSGRSSGAALLTARPAVTTTTATTTVDVSHDGQRNEGRLELEVKEELQTVLQRAEASPAAESTRQRAWTTADVPETESGYAIYRPTSVPHQAAPPKVGGGVSAKPQQPARTEARSESR</sequence>
<feature type="signal peptide" evidence="3">
    <location>
        <begin position="1"/>
        <end position="22"/>
    </location>
</feature>
<feature type="transmembrane region" description="Helical" evidence="2">
    <location>
        <begin position="388"/>
        <end position="413"/>
    </location>
</feature>
<evidence type="ECO:0000313" key="4">
    <source>
        <dbReference type="EMBL" id="GIH08353.1"/>
    </source>
</evidence>
<proteinExistence type="predicted"/>
<accession>A0A8J3VJV0</accession>
<evidence type="ECO:0000313" key="5">
    <source>
        <dbReference type="Proteomes" id="UP000612899"/>
    </source>
</evidence>
<comment type="caution">
    <text evidence="4">The sequence shown here is derived from an EMBL/GenBank/DDBJ whole genome shotgun (WGS) entry which is preliminary data.</text>
</comment>
<evidence type="ECO:0000256" key="2">
    <source>
        <dbReference type="SAM" id="Phobius"/>
    </source>
</evidence>
<gene>
    <name evidence="4" type="ORF">Rhe02_64200</name>
</gene>
<feature type="transmembrane region" description="Helical" evidence="2">
    <location>
        <begin position="425"/>
        <end position="447"/>
    </location>
</feature>
<dbReference type="Proteomes" id="UP000612899">
    <property type="component" value="Unassembled WGS sequence"/>
</dbReference>
<feature type="region of interest" description="Disordered" evidence="1">
    <location>
        <begin position="563"/>
        <end position="603"/>
    </location>
</feature>
<keyword evidence="3" id="KW-0732">Signal</keyword>
<feature type="chain" id="PRO_5035168247" description="MFS transporter" evidence="3">
    <location>
        <begin position="23"/>
        <end position="603"/>
    </location>
</feature>
<protein>
    <recommendedName>
        <fullName evidence="6">MFS transporter</fullName>
    </recommendedName>
</protein>
<dbReference type="AlphaFoldDB" id="A0A8J3VJV0"/>
<feature type="transmembrane region" description="Helical" evidence="2">
    <location>
        <begin position="170"/>
        <end position="192"/>
    </location>
</feature>
<reference evidence="4" key="1">
    <citation type="submission" date="2021-01" db="EMBL/GenBank/DDBJ databases">
        <title>Whole genome shotgun sequence of Rhizocola hellebori NBRC 109834.</title>
        <authorList>
            <person name="Komaki H."/>
            <person name="Tamura T."/>
        </authorList>
    </citation>
    <scope>NUCLEOTIDE SEQUENCE</scope>
    <source>
        <strain evidence="4">NBRC 109834</strain>
    </source>
</reference>
<feature type="transmembrane region" description="Helical" evidence="2">
    <location>
        <begin position="199"/>
        <end position="222"/>
    </location>
</feature>
<feature type="region of interest" description="Disordered" evidence="1">
    <location>
        <begin position="248"/>
        <end position="273"/>
    </location>
</feature>
<evidence type="ECO:0000256" key="1">
    <source>
        <dbReference type="SAM" id="MobiDB-lite"/>
    </source>
</evidence>
<keyword evidence="5" id="KW-1185">Reference proteome</keyword>
<evidence type="ECO:0000256" key="3">
    <source>
        <dbReference type="SAM" id="SignalP"/>
    </source>
</evidence>
<name>A0A8J3VJV0_9ACTN</name>
<keyword evidence="2" id="KW-0812">Transmembrane</keyword>
<feature type="region of interest" description="Disordered" evidence="1">
    <location>
        <begin position="538"/>
        <end position="557"/>
    </location>
</feature>
<dbReference type="EMBL" id="BONY01000048">
    <property type="protein sequence ID" value="GIH08353.1"/>
    <property type="molecule type" value="Genomic_DNA"/>
</dbReference>
<keyword evidence="2" id="KW-1133">Transmembrane helix</keyword>
<evidence type="ECO:0008006" key="6">
    <source>
        <dbReference type="Google" id="ProtNLM"/>
    </source>
</evidence>
<dbReference type="RefSeq" id="WP_373320735.1">
    <property type="nucleotide sequence ID" value="NZ_BONY01000048.1"/>
</dbReference>
<organism evidence="4 5">
    <name type="scientific">Rhizocola hellebori</name>
    <dbReference type="NCBI Taxonomy" id="1392758"/>
    <lineage>
        <taxon>Bacteria</taxon>
        <taxon>Bacillati</taxon>
        <taxon>Actinomycetota</taxon>
        <taxon>Actinomycetes</taxon>
        <taxon>Micromonosporales</taxon>
        <taxon>Micromonosporaceae</taxon>
        <taxon>Rhizocola</taxon>
    </lineage>
</organism>